<dbReference type="InterPro" id="IPR000073">
    <property type="entry name" value="AB_hydrolase_1"/>
</dbReference>
<dbReference type="PANTHER" id="PTHR43248:SF29">
    <property type="entry name" value="TRIPEPTIDYL AMINOPEPTIDASE"/>
    <property type="match status" value="1"/>
</dbReference>
<dbReference type="EMBL" id="QVFU01000134">
    <property type="protein sequence ID" value="RFS39011.1"/>
    <property type="molecule type" value="Genomic_DNA"/>
</dbReference>
<protein>
    <submittedName>
        <fullName evidence="6">Alpha/beta hydrolase</fullName>
    </submittedName>
</protein>
<comment type="similarity">
    <text evidence="1">Belongs to the peptidase S33 family.</text>
</comment>
<name>A0A372FQP6_9ACTN</name>
<proteinExistence type="inferred from homology"/>
<dbReference type="Proteomes" id="UP000262621">
    <property type="component" value="Unassembled WGS sequence"/>
</dbReference>
<keyword evidence="7" id="KW-1185">Reference proteome</keyword>
<evidence type="ECO:0000256" key="3">
    <source>
        <dbReference type="ARBA" id="ARBA00022801"/>
    </source>
</evidence>
<feature type="domain" description="AB hydrolase-1" evidence="5">
    <location>
        <begin position="88"/>
        <end position="475"/>
    </location>
</feature>
<organism evidence="6 7">
    <name type="scientific">Micromonospora craniellae</name>
    <dbReference type="NCBI Taxonomy" id="2294034"/>
    <lineage>
        <taxon>Bacteria</taxon>
        <taxon>Bacillati</taxon>
        <taxon>Actinomycetota</taxon>
        <taxon>Actinomycetes</taxon>
        <taxon>Micromonosporales</taxon>
        <taxon>Micromonosporaceae</taxon>
        <taxon>Micromonospora</taxon>
    </lineage>
</organism>
<comment type="caution">
    <text evidence="6">The sequence shown here is derived from an EMBL/GenBank/DDBJ whole genome shotgun (WGS) entry which is preliminary data.</text>
</comment>
<keyword evidence="2 4" id="KW-0732">Signal</keyword>
<reference evidence="6 7" key="1">
    <citation type="submission" date="2018-08" db="EMBL/GenBank/DDBJ databases">
        <title>Verrucosispora craniellae sp. nov., isolated from a marine sponge in the South China Sea.</title>
        <authorList>
            <person name="Li L."/>
            <person name="Lin H.W."/>
        </authorList>
    </citation>
    <scope>NUCLEOTIDE SEQUENCE [LARGE SCALE GENOMIC DNA]</scope>
    <source>
        <strain evidence="6 7">LHW63014</strain>
    </source>
</reference>
<feature type="chain" id="PRO_5017003207" evidence="4">
    <location>
        <begin position="28"/>
        <end position="506"/>
    </location>
</feature>
<gene>
    <name evidence="6" type="ORF">D0Q02_30960</name>
</gene>
<sequence>MRRQTLTGTAVAALATVVALGITPAQANPRTEAPAAGTGIAWEPCADEPEAECGSVTVPVDWSEPDGPTIDIALARRAATDPTARIGTILTNPGGPGASGLQDAILGGIGGSFSDEVRRRFDVVGFDPRGVGGSDPIRCQVPEGPEPELFPTTAEEFDGLRAWTRAYGESCREHSGPHVDFLDSRTVARDMDAIRAALGEKKLTFYGNSYATMMGQQYATLFPQRVRAMVLDSTMDHSAATTWEFLRSETKATQDSFDRYVEWCRSSTECALHGQDARTVFRDLYAKAERGELVDPGSSRTMSPTDLLDDIQWTFLGPYWTQLSERLVSLSAGEPGPTTDAARPTTARTAITEQEPEQEPGQEPVEDPSLAIFCQDWRLPVRDVEQLRAYQDRLAEVAPEMKVNLQAWGSTMACLGWPTEVRNPQAPLRWKGVPPVLVLNSRYDPVTPHEWARNVARQSGATLLTYDGAGHGVYSFGSDCVGDATTRYLIHVKTPPPGTRCPAVEQ</sequence>
<evidence type="ECO:0000259" key="5">
    <source>
        <dbReference type="Pfam" id="PF00561"/>
    </source>
</evidence>
<dbReference type="Pfam" id="PF00561">
    <property type="entry name" value="Abhydrolase_1"/>
    <property type="match status" value="1"/>
</dbReference>
<accession>A0A372FQP6</accession>
<feature type="signal peptide" evidence="4">
    <location>
        <begin position="1"/>
        <end position="27"/>
    </location>
</feature>
<keyword evidence="3 6" id="KW-0378">Hydrolase</keyword>
<dbReference type="InterPro" id="IPR051601">
    <property type="entry name" value="Serine_prot/Carboxylest_S33"/>
</dbReference>
<dbReference type="AlphaFoldDB" id="A0A372FQP6"/>
<evidence type="ECO:0000256" key="2">
    <source>
        <dbReference type="ARBA" id="ARBA00022729"/>
    </source>
</evidence>
<dbReference type="OrthoDB" id="4006962at2"/>
<evidence type="ECO:0000313" key="7">
    <source>
        <dbReference type="Proteomes" id="UP000262621"/>
    </source>
</evidence>
<dbReference type="RefSeq" id="WP_117231401.1">
    <property type="nucleotide sequence ID" value="NZ_CP061725.1"/>
</dbReference>
<dbReference type="SUPFAM" id="SSF53474">
    <property type="entry name" value="alpha/beta-Hydrolases"/>
    <property type="match status" value="1"/>
</dbReference>
<evidence type="ECO:0000313" key="6">
    <source>
        <dbReference type="EMBL" id="RFS39011.1"/>
    </source>
</evidence>
<dbReference type="Gene3D" id="3.40.50.1820">
    <property type="entry name" value="alpha/beta hydrolase"/>
    <property type="match status" value="1"/>
</dbReference>
<dbReference type="PANTHER" id="PTHR43248">
    <property type="entry name" value="2-SUCCINYL-6-HYDROXY-2,4-CYCLOHEXADIENE-1-CARBOXYLATE SYNTHASE"/>
    <property type="match status" value="1"/>
</dbReference>
<dbReference type="GO" id="GO:0016787">
    <property type="term" value="F:hydrolase activity"/>
    <property type="evidence" value="ECO:0007669"/>
    <property type="project" value="UniProtKB-KW"/>
</dbReference>
<evidence type="ECO:0000256" key="1">
    <source>
        <dbReference type="ARBA" id="ARBA00010088"/>
    </source>
</evidence>
<evidence type="ECO:0000256" key="4">
    <source>
        <dbReference type="SAM" id="SignalP"/>
    </source>
</evidence>
<dbReference type="InterPro" id="IPR029058">
    <property type="entry name" value="AB_hydrolase_fold"/>
</dbReference>